<organism evidence="2 3">
    <name type="scientific">Eutrema salsugineum</name>
    <name type="common">Saltwater cress</name>
    <name type="synonym">Sisymbrium salsugineum</name>
    <dbReference type="NCBI Taxonomy" id="72664"/>
    <lineage>
        <taxon>Eukaryota</taxon>
        <taxon>Viridiplantae</taxon>
        <taxon>Streptophyta</taxon>
        <taxon>Embryophyta</taxon>
        <taxon>Tracheophyta</taxon>
        <taxon>Spermatophyta</taxon>
        <taxon>Magnoliopsida</taxon>
        <taxon>eudicotyledons</taxon>
        <taxon>Gunneridae</taxon>
        <taxon>Pentapetalae</taxon>
        <taxon>rosids</taxon>
        <taxon>malvids</taxon>
        <taxon>Brassicales</taxon>
        <taxon>Brassicaceae</taxon>
        <taxon>Eutremeae</taxon>
        <taxon>Eutrema</taxon>
    </lineage>
</organism>
<feature type="chain" id="PRO_5004722695" description="Tunicamycin induced 1" evidence="1">
    <location>
        <begin position="27"/>
        <end position="428"/>
    </location>
</feature>
<dbReference type="GO" id="GO:0010208">
    <property type="term" value="P:pollen wall assembly"/>
    <property type="evidence" value="ECO:0007669"/>
    <property type="project" value="EnsemblPlants"/>
</dbReference>
<dbReference type="EMBL" id="KI517748">
    <property type="protein sequence ID" value="ESQ31431.1"/>
    <property type="molecule type" value="Genomic_DNA"/>
</dbReference>
<accession>V4MJ76</accession>
<dbReference type="GO" id="GO:0030968">
    <property type="term" value="P:endoplasmic reticulum unfolded protein response"/>
    <property type="evidence" value="ECO:0007669"/>
    <property type="project" value="EnsemblPlants"/>
</dbReference>
<dbReference type="PANTHER" id="PTHR34454">
    <property type="entry name" value="TUNICAMYCIN INDUCED PROTEIN"/>
    <property type="match status" value="1"/>
</dbReference>
<evidence type="ECO:0000313" key="2">
    <source>
        <dbReference type="EMBL" id="ESQ31431.1"/>
    </source>
</evidence>
<evidence type="ECO:0000256" key="1">
    <source>
        <dbReference type="SAM" id="SignalP"/>
    </source>
</evidence>
<dbReference type="eggNOG" id="ENOG502QQ67">
    <property type="taxonomic scope" value="Eukaryota"/>
</dbReference>
<dbReference type="PANTHER" id="PTHR34454:SF2">
    <property type="entry name" value="PROTEIN TUNICAMYCIN INDUCED 1"/>
    <property type="match status" value="1"/>
</dbReference>
<dbReference type="Gramene" id="ESQ31431">
    <property type="protein sequence ID" value="ESQ31431"/>
    <property type="gene ID" value="EUTSA_v10004273mg"/>
</dbReference>
<evidence type="ECO:0000313" key="3">
    <source>
        <dbReference type="Proteomes" id="UP000030689"/>
    </source>
</evidence>
<dbReference type="KEGG" id="eus:EUTSA_v10004273mg"/>
<proteinExistence type="predicted"/>
<reference evidence="2 3" key="1">
    <citation type="journal article" date="2013" name="Front. Plant Sci.">
        <title>The Reference Genome of the Halophytic Plant Eutrema salsugineum.</title>
        <authorList>
            <person name="Yang R."/>
            <person name="Jarvis D.E."/>
            <person name="Chen H."/>
            <person name="Beilstein M.A."/>
            <person name="Grimwood J."/>
            <person name="Jenkins J."/>
            <person name="Shu S."/>
            <person name="Prochnik S."/>
            <person name="Xin M."/>
            <person name="Ma C."/>
            <person name="Schmutz J."/>
            <person name="Wing R.A."/>
            <person name="Mitchell-Olds T."/>
            <person name="Schumaker K.S."/>
            <person name="Wang X."/>
        </authorList>
    </citation>
    <scope>NUCLEOTIDE SEQUENCE [LARGE SCALE GENOMIC DNA]</scope>
</reference>
<feature type="signal peptide" evidence="1">
    <location>
        <begin position="1"/>
        <end position="26"/>
    </location>
</feature>
<sequence length="428" mass="46693">MMGRRLLVCAGALFLILFTIFPSSRALISSPEANPPYPKAISDLKEAIVKGLGFQSEEVKISGFDVRDALVGHALSYEFDLEIDNKVLPIKLLEDVNRWEYVDLPIFQIEQPNGALDENGLVPMSKKKKSSDVSPVLAPFQLAGPMEIWIQDANNMRLSLPYDVEAGVLKKVMLADGAVVTVKGARSVSLRHPVDFQLPLNQSSNEFASGLISLAEQLRRASTNQATPLLSLRIVGPTSLATASQSPDDKLKLRRLAPGLVELSSVSKDKSSSVSTIGGASTTVLTPREFTTMWPITSLNGSNANLLGFEKLLTSVLGLKSQEKGSFKVLKADVAAQTFMKIGFGVERKLRASDLEGLNFPEWRTKPDKMRMHFEVLAKVDGEKVIPENVMRVDPIPLEDTIAQNVISGNVTMSKLPIIQPPSSPFTL</sequence>
<evidence type="ECO:0008006" key="4">
    <source>
        <dbReference type="Google" id="ProtNLM"/>
    </source>
</evidence>
<name>V4MJ76_EUTSA</name>
<dbReference type="OMA" id="RFTTLWP"/>
<keyword evidence="1" id="KW-0732">Signal</keyword>
<keyword evidence="3" id="KW-1185">Reference proteome</keyword>
<dbReference type="AlphaFoldDB" id="V4MJ76"/>
<dbReference type="InterPro" id="IPR053283">
    <property type="entry name" value="TUNICAMYCIN_INDUCED_1"/>
</dbReference>
<dbReference type="STRING" id="72664.V4MJ76"/>
<dbReference type="OrthoDB" id="513870at2759"/>
<dbReference type="GO" id="GO:0005783">
    <property type="term" value="C:endoplasmic reticulum"/>
    <property type="evidence" value="ECO:0007669"/>
    <property type="project" value="EnsemblPlants"/>
</dbReference>
<protein>
    <recommendedName>
        <fullName evidence="4">Tunicamycin induced 1</fullName>
    </recommendedName>
</protein>
<gene>
    <name evidence="2" type="ORF">EUTSA_v10004273mg</name>
</gene>
<dbReference type="Proteomes" id="UP000030689">
    <property type="component" value="Unassembled WGS sequence"/>
</dbReference>